<dbReference type="InterPro" id="IPR003660">
    <property type="entry name" value="HAMP_dom"/>
</dbReference>
<keyword evidence="6 11" id="KW-0812">Transmembrane</keyword>
<evidence type="ECO:0000256" key="4">
    <source>
        <dbReference type="ARBA" id="ARBA00022553"/>
    </source>
</evidence>
<evidence type="ECO:0000256" key="9">
    <source>
        <dbReference type="ARBA" id="ARBA00023012"/>
    </source>
</evidence>
<sequence>MVRRLFPRSIRARLTTVATLIAAVVFIATATITLATIPDNLRGVVQARVELAVRRVAAEARAGTLPRVLETPSRVHILQVFTADGRLLASSPDPAQGLRLADLRPVWPHTVRFAERTVSRNPDEPETHYLVMALTTQTPGGPVTVYGASSLTDVDRALKWIYVLVFIGTPLVLVSVAGITWISVGSALRPVERIRAEMAEITGQDLSRRVPVPDTGDEITDLATTTNDTLDRLERSAETQRRFVADASHELRSPISALRAQLEVASAYPDETDWRATGEQALAAADRLTGIIDELLMLARLDAGAVSERRVVDLVRVAEDQIRRRAGGRVPILPDLCASAPVYGSPMQLDRLLTNLLDNATRHAATRIDLEVAVEGDKVIVTVTDDGDGIPPQDRERVFERFTRLAPARAKDKGGSGLGLALCRDIATAHGGTVTVADHFPGARFVVTLPLYGKP</sequence>
<keyword evidence="5" id="KW-0808">Transferase</keyword>
<evidence type="ECO:0000313" key="15">
    <source>
        <dbReference type="Proteomes" id="UP000579153"/>
    </source>
</evidence>
<feature type="transmembrane region" description="Helical" evidence="11">
    <location>
        <begin position="160"/>
        <end position="188"/>
    </location>
</feature>
<dbReference type="GO" id="GO:0000155">
    <property type="term" value="F:phosphorelay sensor kinase activity"/>
    <property type="evidence" value="ECO:0007669"/>
    <property type="project" value="InterPro"/>
</dbReference>
<keyword evidence="9" id="KW-0902">Two-component regulatory system</keyword>
<comment type="caution">
    <text evidence="14">The sequence shown here is derived from an EMBL/GenBank/DDBJ whole genome shotgun (WGS) entry which is preliminary data.</text>
</comment>
<evidence type="ECO:0000256" key="5">
    <source>
        <dbReference type="ARBA" id="ARBA00022679"/>
    </source>
</evidence>
<evidence type="ECO:0000256" key="1">
    <source>
        <dbReference type="ARBA" id="ARBA00000085"/>
    </source>
</evidence>
<name>A0A7W9G444_9ACTN</name>
<dbReference type="InterPro" id="IPR036097">
    <property type="entry name" value="HisK_dim/P_sf"/>
</dbReference>
<evidence type="ECO:0000256" key="7">
    <source>
        <dbReference type="ARBA" id="ARBA00022777"/>
    </source>
</evidence>
<dbReference type="InterPro" id="IPR036890">
    <property type="entry name" value="HATPase_C_sf"/>
</dbReference>
<dbReference type="PANTHER" id="PTHR45436:SF5">
    <property type="entry name" value="SENSOR HISTIDINE KINASE TRCS"/>
    <property type="match status" value="1"/>
</dbReference>
<evidence type="ECO:0000313" key="14">
    <source>
        <dbReference type="EMBL" id="MBB5776797.1"/>
    </source>
</evidence>
<keyword evidence="10 11" id="KW-0472">Membrane</keyword>
<dbReference type="CDD" id="cd00082">
    <property type="entry name" value="HisKA"/>
    <property type="match status" value="1"/>
</dbReference>
<keyword evidence="15" id="KW-1185">Reference proteome</keyword>
<evidence type="ECO:0000256" key="8">
    <source>
        <dbReference type="ARBA" id="ARBA00022989"/>
    </source>
</evidence>
<dbReference type="SUPFAM" id="SSF47384">
    <property type="entry name" value="Homodimeric domain of signal transducing histidine kinase"/>
    <property type="match status" value="1"/>
</dbReference>
<dbReference type="InterPro" id="IPR050428">
    <property type="entry name" value="TCS_sensor_his_kinase"/>
</dbReference>
<evidence type="ECO:0000256" key="3">
    <source>
        <dbReference type="ARBA" id="ARBA00012438"/>
    </source>
</evidence>
<comment type="subcellular location">
    <subcellularLocation>
        <location evidence="2">Cell membrane</location>
    </subcellularLocation>
</comment>
<dbReference type="InterPro" id="IPR004358">
    <property type="entry name" value="Sig_transdc_His_kin-like_C"/>
</dbReference>
<keyword evidence="4" id="KW-0597">Phosphoprotein</keyword>
<dbReference type="CDD" id="cd06225">
    <property type="entry name" value="HAMP"/>
    <property type="match status" value="1"/>
</dbReference>
<accession>A0A7W9G444</accession>
<dbReference type="InterPro" id="IPR003661">
    <property type="entry name" value="HisK_dim/P_dom"/>
</dbReference>
<dbReference type="PROSITE" id="PS50885">
    <property type="entry name" value="HAMP"/>
    <property type="match status" value="1"/>
</dbReference>
<dbReference type="Proteomes" id="UP000579153">
    <property type="component" value="Unassembled WGS sequence"/>
</dbReference>
<dbReference type="RefSeq" id="WP_185070354.1">
    <property type="nucleotide sequence ID" value="NZ_JACHMB010000001.1"/>
</dbReference>
<dbReference type="Gene3D" id="1.10.287.130">
    <property type="match status" value="1"/>
</dbReference>
<feature type="domain" description="Histidine kinase" evidence="12">
    <location>
        <begin position="246"/>
        <end position="453"/>
    </location>
</feature>
<dbReference type="PRINTS" id="PR00344">
    <property type="entry name" value="BCTRLSENSOR"/>
</dbReference>
<dbReference type="Gene3D" id="3.30.565.10">
    <property type="entry name" value="Histidine kinase-like ATPase, C-terminal domain"/>
    <property type="match status" value="1"/>
</dbReference>
<organism evidence="14 15">
    <name type="scientific">Nonomuraea jabiensis</name>
    <dbReference type="NCBI Taxonomy" id="882448"/>
    <lineage>
        <taxon>Bacteria</taxon>
        <taxon>Bacillati</taxon>
        <taxon>Actinomycetota</taxon>
        <taxon>Actinomycetes</taxon>
        <taxon>Streptosporangiales</taxon>
        <taxon>Streptosporangiaceae</taxon>
        <taxon>Nonomuraea</taxon>
    </lineage>
</organism>
<dbReference type="EC" id="2.7.13.3" evidence="3"/>
<dbReference type="InterPro" id="IPR005467">
    <property type="entry name" value="His_kinase_dom"/>
</dbReference>
<dbReference type="SMART" id="SM00304">
    <property type="entry name" value="HAMP"/>
    <property type="match status" value="1"/>
</dbReference>
<evidence type="ECO:0000259" key="12">
    <source>
        <dbReference type="PROSITE" id="PS50109"/>
    </source>
</evidence>
<comment type="catalytic activity">
    <reaction evidence="1">
        <text>ATP + protein L-histidine = ADP + protein N-phospho-L-histidine.</text>
        <dbReference type="EC" id="2.7.13.3"/>
    </reaction>
</comment>
<dbReference type="SUPFAM" id="SSF158472">
    <property type="entry name" value="HAMP domain-like"/>
    <property type="match status" value="1"/>
</dbReference>
<keyword evidence="7 14" id="KW-0418">Kinase</keyword>
<feature type="domain" description="HAMP" evidence="13">
    <location>
        <begin position="185"/>
        <end position="238"/>
    </location>
</feature>
<dbReference type="InterPro" id="IPR003594">
    <property type="entry name" value="HATPase_dom"/>
</dbReference>
<dbReference type="Pfam" id="PF02518">
    <property type="entry name" value="HATPase_c"/>
    <property type="match status" value="1"/>
</dbReference>
<dbReference type="PANTHER" id="PTHR45436">
    <property type="entry name" value="SENSOR HISTIDINE KINASE YKOH"/>
    <property type="match status" value="1"/>
</dbReference>
<evidence type="ECO:0000256" key="11">
    <source>
        <dbReference type="SAM" id="Phobius"/>
    </source>
</evidence>
<evidence type="ECO:0000256" key="10">
    <source>
        <dbReference type="ARBA" id="ARBA00023136"/>
    </source>
</evidence>
<protein>
    <recommendedName>
        <fullName evidence="3">histidine kinase</fullName>
        <ecNumber evidence="3">2.7.13.3</ecNumber>
    </recommendedName>
</protein>
<dbReference type="EMBL" id="JACHMB010000001">
    <property type="protein sequence ID" value="MBB5776797.1"/>
    <property type="molecule type" value="Genomic_DNA"/>
</dbReference>
<proteinExistence type="predicted"/>
<dbReference type="SMART" id="SM00387">
    <property type="entry name" value="HATPase_c"/>
    <property type="match status" value="1"/>
</dbReference>
<keyword evidence="8 11" id="KW-1133">Transmembrane helix</keyword>
<dbReference type="GO" id="GO:0005886">
    <property type="term" value="C:plasma membrane"/>
    <property type="evidence" value="ECO:0007669"/>
    <property type="project" value="UniProtKB-SubCell"/>
</dbReference>
<dbReference type="SUPFAM" id="SSF55874">
    <property type="entry name" value="ATPase domain of HSP90 chaperone/DNA topoisomerase II/histidine kinase"/>
    <property type="match status" value="1"/>
</dbReference>
<dbReference type="CDD" id="cd00075">
    <property type="entry name" value="HATPase"/>
    <property type="match status" value="1"/>
</dbReference>
<evidence type="ECO:0000256" key="2">
    <source>
        <dbReference type="ARBA" id="ARBA00004236"/>
    </source>
</evidence>
<evidence type="ECO:0000259" key="13">
    <source>
        <dbReference type="PROSITE" id="PS50885"/>
    </source>
</evidence>
<gene>
    <name evidence="14" type="ORF">HD596_003553</name>
</gene>
<feature type="transmembrane region" description="Helical" evidence="11">
    <location>
        <begin position="12"/>
        <end position="37"/>
    </location>
</feature>
<dbReference type="Pfam" id="PF00672">
    <property type="entry name" value="HAMP"/>
    <property type="match status" value="1"/>
</dbReference>
<dbReference type="Pfam" id="PF00512">
    <property type="entry name" value="HisKA"/>
    <property type="match status" value="1"/>
</dbReference>
<dbReference type="AlphaFoldDB" id="A0A7W9G444"/>
<dbReference type="PROSITE" id="PS50109">
    <property type="entry name" value="HIS_KIN"/>
    <property type="match status" value="1"/>
</dbReference>
<reference evidence="14 15" key="1">
    <citation type="submission" date="2020-08" db="EMBL/GenBank/DDBJ databases">
        <title>Sequencing the genomes of 1000 actinobacteria strains.</title>
        <authorList>
            <person name="Klenk H.-P."/>
        </authorList>
    </citation>
    <scope>NUCLEOTIDE SEQUENCE [LARGE SCALE GENOMIC DNA]</scope>
    <source>
        <strain evidence="14 15">DSM 45507</strain>
    </source>
</reference>
<evidence type="ECO:0000256" key="6">
    <source>
        <dbReference type="ARBA" id="ARBA00022692"/>
    </source>
</evidence>
<dbReference type="SMART" id="SM00388">
    <property type="entry name" value="HisKA"/>
    <property type="match status" value="1"/>
</dbReference>